<dbReference type="SMART" id="SM00184">
    <property type="entry name" value="RING"/>
    <property type="match status" value="1"/>
</dbReference>
<comment type="domain">
    <text evidence="11">The RING-type zinc finger domain is responsible for E3 ligase activity.</text>
</comment>
<comment type="subcellular location">
    <subcellularLocation>
        <location evidence="2">Endomembrane system</location>
    </subcellularLocation>
    <subcellularLocation>
        <location evidence="11">Endoplasmic reticulum membrane</location>
        <topology evidence="11">Single-pass type IV membrane protein</topology>
    </subcellularLocation>
</comment>
<dbReference type="GO" id="GO:0016567">
    <property type="term" value="P:protein ubiquitination"/>
    <property type="evidence" value="ECO:0007669"/>
    <property type="project" value="UniProtKB-UniPathway"/>
</dbReference>
<comment type="pathway">
    <text evidence="3 11">Protein modification; protein ubiquitination.</text>
</comment>
<keyword evidence="5 11" id="KW-0479">Metal-binding</keyword>
<comment type="function">
    <text evidence="11">E3 ubiquitin-protein ligase.</text>
</comment>
<evidence type="ECO:0000313" key="14">
    <source>
        <dbReference type="EMBL" id="KAF6141999.1"/>
    </source>
</evidence>
<evidence type="ECO:0000256" key="2">
    <source>
        <dbReference type="ARBA" id="ARBA00004308"/>
    </source>
</evidence>
<keyword evidence="7 11" id="KW-0833">Ubl conjugation pathway</keyword>
<evidence type="ECO:0000256" key="11">
    <source>
        <dbReference type="RuleBase" id="RU369090"/>
    </source>
</evidence>
<feature type="region of interest" description="Disordered" evidence="12">
    <location>
        <begin position="69"/>
        <end position="92"/>
    </location>
</feature>
<proteinExistence type="predicted"/>
<sequence>MNSYGCFDCNICLASLGKIQDPVLTHCAHLYCWPCIYEWLNFQSDSNSPSQCPVCKAGISESTLVPIYGQGTSSPPTEEHENTKGGRYKPGRLRASSSRRVHDHALTCPSPSTMHMFGLLGRLRTPMTPYKEMVYARVFGNSSEASLYSYQNSYYCLEFSSPRTGRRVRRQEMKAEKSLSIISSFLLCFSNFCLVVF</sequence>
<dbReference type="UniPathway" id="UPA00143"/>
<evidence type="ECO:0000256" key="12">
    <source>
        <dbReference type="SAM" id="MobiDB-lite"/>
    </source>
</evidence>
<dbReference type="AlphaFoldDB" id="A0A7J7LHI0"/>
<dbReference type="GO" id="GO:0005789">
    <property type="term" value="C:endoplasmic reticulum membrane"/>
    <property type="evidence" value="ECO:0007669"/>
    <property type="project" value="UniProtKB-SubCell"/>
</dbReference>
<organism evidence="14 15">
    <name type="scientific">Kingdonia uniflora</name>
    <dbReference type="NCBI Taxonomy" id="39325"/>
    <lineage>
        <taxon>Eukaryota</taxon>
        <taxon>Viridiplantae</taxon>
        <taxon>Streptophyta</taxon>
        <taxon>Embryophyta</taxon>
        <taxon>Tracheophyta</taxon>
        <taxon>Spermatophyta</taxon>
        <taxon>Magnoliopsida</taxon>
        <taxon>Ranunculales</taxon>
        <taxon>Circaeasteraceae</taxon>
        <taxon>Kingdonia</taxon>
    </lineage>
</organism>
<keyword evidence="9" id="KW-0472">Membrane</keyword>
<comment type="caution">
    <text evidence="14">The sequence shown here is derived from an EMBL/GenBank/DDBJ whole genome shotgun (WGS) entry which is preliminary data.</text>
</comment>
<dbReference type="PROSITE" id="PS50089">
    <property type="entry name" value="ZF_RING_2"/>
    <property type="match status" value="1"/>
</dbReference>
<dbReference type="Proteomes" id="UP000541444">
    <property type="component" value="Unassembled WGS sequence"/>
</dbReference>
<name>A0A7J7LHI0_9MAGN</name>
<evidence type="ECO:0000259" key="13">
    <source>
        <dbReference type="PROSITE" id="PS50089"/>
    </source>
</evidence>
<evidence type="ECO:0000256" key="4">
    <source>
        <dbReference type="ARBA" id="ARBA00022679"/>
    </source>
</evidence>
<evidence type="ECO:0000256" key="7">
    <source>
        <dbReference type="ARBA" id="ARBA00022786"/>
    </source>
</evidence>
<dbReference type="PROSITE" id="PS00518">
    <property type="entry name" value="ZF_RING_1"/>
    <property type="match status" value="1"/>
</dbReference>
<dbReference type="InterPro" id="IPR001841">
    <property type="entry name" value="Znf_RING"/>
</dbReference>
<evidence type="ECO:0000256" key="8">
    <source>
        <dbReference type="ARBA" id="ARBA00022833"/>
    </source>
</evidence>
<protein>
    <recommendedName>
        <fullName evidence="11">E3 ubiquitin-protein ligase RMA</fullName>
        <ecNumber evidence="11">2.3.2.27</ecNumber>
    </recommendedName>
    <alternativeName>
        <fullName evidence="11">Protein RING membrane-anchor</fullName>
    </alternativeName>
    <alternativeName>
        <fullName evidence="11">RING-type E3 ubiquitin transferase RMA</fullName>
    </alternativeName>
</protein>
<comment type="catalytic activity">
    <reaction evidence="1 11">
        <text>S-ubiquitinyl-[E2 ubiquitin-conjugating enzyme]-L-cysteine + [acceptor protein]-L-lysine = [E2 ubiquitin-conjugating enzyme]-L-cysteine + N(6)-ubiquitinyl-[acceptor protein]-L-lysine.</text>
        <dbReference type="EC" id="2.3.2.27"/>
    </reaction>
</comment>
<accession>A0A7J7LHI0</accession>
<dbReference type="Pfam" id="PF14634">
    <property type="entry name" value="zf-RING_5"/>
    <property type="match status" value="1"/>
</dbReference>
<dbReference type="Gene3D" id="3.30.40.10">
    <property type="entry name" value="Zinc/RING finger domain, C3HC4 (zinc finger)"/>
    <property type="match status" value="1"/>
</dbReference>
<reference evidence="14 15" key="1">
    <citation type="journal article" date="2020" name="IScience">
        <title>Genome Sequencing of the Endangered Kingdonia uniflora (Circaeasteraceae, Ranunculales) Reveals Potential Mechanisms of Evolutionary Specialization.</title>
        <authorList>
            <person name="Sun Y."/>
            <person name="Deng T."/>
            <person name="Zhang A."/>
            <person name="Moore M.J."/>
            <person name="Landis J.B."/>
            <person name="Lin N."/>
            <person name="Zhang H."/>
            <person name="Zhang X."/>
            <person name="Huang J."/>
            <person name="Zhang X."/>
            <person name="Sun H."/>
            <person name="Wang H."/>
        </authorList>
    </citation>
    <scope>NUCLEOTIDE SEQUENCE [LARGE SCALE GENOMIC DNA]</scope>
    <source>
        <strain evidence="14">TB1705</strain>
        <tissue evidence="14">Leaf</tissue>
    </source>
</reference>
<dbReference type="PANTHER" id="PTHR12313">
    <property type="entry name" value="E3 UBIQUITIN-PROTEIN LIGASE RNF5-RELATED"/>
    <property type="match status" value="1"/>
</dbReference>
<dbReference type="InterPro" id="IPR013083">
    <property type="entry name" value="Znf_RING/FYVE/PHD"/>
</dbReference>
<evidence type="ECO:0000256" key="10">
    <source>
        <dbReference type="PROSITE-ProRule" id="PRU00175"/>
    </source>
</evidence>
<evidence type="ECO:0000256" key="3">
    <source>
        <dbReference type="ARBA" id="ARBA00004906"/>
    </source>
</evidence>
<evidence type="ECO:0000256" key="9">
    <source>
        <dbReference type="ARBA" id="ARBA00023136"/>
    </source>
</evidence>
<evidence type="ECO:0000256" key="1">
    <source>
        <dbReference type="ARBA" id="ARBA00000900"/>
    </source>
</evidence>
<evidence type="ECO:0000256" key="6">
    <source>
        <dbReference type="ARBA" id="ARBA00022771"/>
    </source>
</evidence>
<dbReference type="EC" id="2.3.2.27" evidence="11"/>
<keyword evidence="4 11" id="KW-0808">Transferase</keyword>
<dbReference type="OrthoDB" id="6270329at2759"/>
<dbReference type="SUPFAM" id="SSF57850">
    <property type="entry name" value="RING/U-box"/>
    <property type="match status" value="1"/>
</dbReference>
<dbReference type="InterPro" id="IPR017907">
    <property type="entry name" value="Znf_RING_CS"/>
</dbReference>
<feature type="domain" description="RING-type" evidence="13">
    <location>
        <begin position="9"/>
        <end position="56"/>
    </location>
</feature>
<keyword evidence="11" id="KW-0256">Endoplasmic reticulum</keyword>
<dbReference type="InterPro" id="IPR045103">
    <property type="entry name" value="RNF5/RNF185-like"/>
</dbReference>
<keyword evidence="15" id="KW-1185">Reference proteome</keyword>
<dbReference type="GO" id="GO:0061630">
    <property type="term" value="F:ubiquitin protein ligase activity"/>
    <property type="evidence" value="ECO:0007669"/>
    <property type="project" value="UniProtKB-UniRule"/>
</dbReference>
<evidence type="ECO:0000313" key="15">
    <source>
        <dbReference type="Proteomes" id="UP000541444"/>
    </source>
</evidence>
<gene>
    <name evidence="14" type="ORF">GIB67_037967</name>
</gene>
<keyword evidence="6 10" id="KW-0863">Zinc-finger</keyword>
<keyword evidence="8 11" id="KW-0862">Zinc</keyword>
<dbReference type="GO" id="GO:0008270">
    <property type="term" value="F:zinc ion binding"/>
    <property type="evidence" value="ECO:0007669"/>
    <property type="project" value="UniProtKB-KW"/>
</dbReference>
<evidence type="ECO:0000256" key="5">
    <source>
        <dbReference type="ARBA" id="ARBA00022723"/>
    </source>
</evidence>
<dbReference type="GO" id="GO:0006511">
    <property type="term" value="P:ubiquitin-dependent protein catabolic process"/>
    <property type="evidence" value="ECO:0007669"/>
    <property type="project" value="UniProtKB-UniRule"/>
</dbReference>
<dbReference type="EMBL" id="JACGCM010002284">
    <property type="protein sequence ID" value="KAF6141999.1"/>
    <property type="molecule type" value="Genomic_DNA"/>
</dbReference>